<organism evidence="3 4">
    <name type="scientific">Flavobacterium urocaniciphilum</name>
    <dbReference type="NCBI Taxonomy" id="1299341"/>
    <lineage>
        <taxon>Bacteria</taxon>
        <taxon>Pseudomonadati</taxon>
        <taxon>Bacteroidota</taxon>
        <taxon>Flavobacteriia</taxon>
        <taxon>Flavobacteriales</taxon>
        <taxon>Flavobacteriaceae</taxon>
        <taxon>Flavobacterium</taxon>
    </lineage>
</organism>
<feature type="signal peptide" evidence="2">
    <location>
        <begin position="1"/>
        <end position="18"/>
    </location>
</feature>
<dbReference type="PANTHER" id="PTHR33706">
    <property type="entry name" value="MORN VARIANT REPEAT PROTEIN"/>
    <property type="match status" value="1"/>
</dbReference>
<evidence type="ECO:0000256" key="2">
    <source>
        <dbReference type="SAM" id="SignalP"/>
    </source>
</evidence>
<feature type="region of interest" description="Disordered" evidence="1">
    <location>
        <begin position="238"/>
        <end position="278"/>
    </location>
</feature>
<dbReference type="Pfam" id="PF07661">
    <property type="entry name" value="MORN_2"/>
    <property type="match status" value="3"/>
</dbReference>
<evidence type="ECO:0000256" key="1">
    <source>
        <dbReference type="SAM" id="MobiDB-lite"/>
    </source>
</evidence>
<proteinExistence type="predicted"/>
<dbReference type="OrthoDB" id="9785122at2"/>
<feature type="chain" id="PRO_5011440356" evidence="2">
    <location>
        <begin position="19"/>
        <end position="278"/>
    </location>
</feature>
<dbReference type="AlphaFoldDB" id="A0A1H8Z3X8"/>
<dbReference type="InterPro" id="IPR011652">
    <property type="entry name" value="MORN_2"/>
</dbReference>
<evidence type="ECO:0000313" key="4">
    <source>
        <dbReference type="Proteomes" id="UP000198648"/>
    </source>
</evidence>
<gene>
    <name evidence="3" type="ORF">SAMN05444005_101476</name>
</gene>
<keyword evidence="4" id="KW-1185">Reference proteome</keyword>
<dbReference type="SUPFAM" id="SSF82185">
    <property type="entry name" value="Histone H3 K4-specific methyltransferase SET7/9 N-terminal domain"/>
    <property type="match status" value="2"/>
</dbReference>
<dbReference type="EMBL" id="FOEI01000001">
    <property type="protein sequence ID" value="SEP59144.1"/>
    <property type="molecule type" value="Genomic_DNA"/>
</dbReference>
<reference evidence="3 4" key="1">
    <citation type="submission" date="2016-10" db="EMBL/GenBank/DDBJ databases">
        <authorList>
            <person name="de Groot N.N."/>
        </authorList>
    </citation>
    <scope>NUCLEOTIDE SEQUENCE [LARGE SCALE GENOMIC DNA]</scope>
    <source>
        <strain evidence="3 4">DSM 27078</strain>
    </source>
</reference>
<evidence type="ECO:0000313" key="3">
    <source>
        <dbReference type="EMBL" id="SEP59144.1"/>
    </source>
</evidence>
<accession>A0A1H8Z3X8</accession>
<keyword evidence="2" id="KW-0732">Signal</keyword>
<sequence length="278" mass="32404">MKNIVIIAFLAISNFISAQDKLNQFDEKGLRHGLWKGYHEESKRPRYEGTFEHGKETGTFKYFDDTKAGTVIATRDFSKGDGSCYTIFYDQKNNKVSEGLVKNKLFEGEWKYYHKESKDIMTIEYYKNGKLNGLRKVFYKNNKLAEEVNYVDGLKNGKAKTFAENGNLIDEHNYVNDNFEGLAVYYDGNGKKMYEGTYKNNAKVGSWKFYENGKVVKQVKADKFSKELIKYEEKIAKKSAKTKTIEQQIKENKAEQNKTEEKKTEEKKTEEKKTEEKK</sequence>
<protein>
    <submittedName>
        <fullName evidence="3">MORN repeat variant</fullName>
    </submittedName>
</protein>
<feature type="compositionally biased region" description="Basic and acidic residues" evidence="1">
    <location>
        <begin position="248"/>
        <end position="278"/>
    </location>
</feature>
<dbReference type="PANTHER" id="PTHR33706:SF1">
    <property type="entry name" value="TPR REPEAT PROTEIN"/>
    <property type="match status" value="1"/>
</dbReference>
<dbReference type="Gene3D" id="2.20.110.10">
    <property type="entry name" value="Histone H3 K4-specific methyltransferase SET7/9 N-terminal domain"/>
    <property type="match status" value="3"/>
</dbReference>
<dbReference type="Proteomes" id="UP000198648">
    <property type="component" value="Unassembled WGS sequence"/>
</dbReference>
<dbReference type="RefSeq" id="WP_091464636.1">
    <property type="nucleotide sequence ID" value="NZ_FOEI01000001.1"/>
</dbReference>
<dbReference type="STRING" id="1299341.SAMN05444005_101476"/>
<name>A0A1H8Z3X8_9FLAO</name>